<dbReference type="GO" id="GO:0004519">
    <property type="term" value="F:endonuclease activity"/>
    <property type="evidence" value="ECO:0007669"/>
    <property type="project" value="UniProtKB-KW"/>
</dbReference>
<keyword evidence="2" id="KW-1185">Reference proteome</keyword>
<accession>A0A0U4B6E0</accession>
<proteinExistence type="predicted"/>
<dbReference type="EMBL" id="KU160664">
    <property type="protein sequence ID" value="ALY10256.1"/>
    <property type="molecule type" value="Genomic_DNA"/>
</dbReference>
<reference evidence="2" key="1">
    <citation type="submission" date="2015-11" db="EMBL/GenBank/DDBJ databases">
        <authorList>
            <person name="Greene A."/>
            <person name="Schneider V.M."/>
            <person name="Bradley K.W."/>
            <person name="Asai D.J."/>
            <person name="Bowman C.A."/>
            <person name="Russell D.A."/>
            <person name="Pope W.H."/>
            <person name="Jacobs-Sera D."/>
            <person name="Hendrix R.W."/>
            <person name="Hatfull G.F."/>
        </authorList>
    </citation>
    <scope>NUCLEOTIDE SEQUENCE [LARGE SCALE GENOMIC DNA]</scope>
</reference>
<evidence type="ECO:0000313" key="1">
    <source>
        <dbReference type="EMBL" id="ALY10256.1"/>
    </source>
</evidence>
<dbReference type="RefSeq" id="YP_010082699.1">
    <property type="nucleotide sequence ID" value="NC_055033.1"/>
</dbReference>
<sequence length="108" mass="12135">MRRQSSKARKVALERSEIRLSLHAHRGPYCEACPTLRPQGDPAPWTDMHEVLSRGRGGDPTDPENILCLCRWCHHWVTVNPKAATELGLLRGRTAAEHAELFRIGSIS</sequence>
<dbReference type="KEGG" id="vg:65071702"/>
<keyword evidence="1" id="KW-0378">Hydrolase</keyword>
<dbReference type="GeneID" id="65071702"/>
<gene>
    <name evidence="1" type="primary">90</name>
    <name evidence="1" type="ORF">SALGADO_90</name>
</gene>
<evidence type="ECO:0000313" key="2">
    <source>
        <dbReference type="Proteomes" id="UP000223391"/>
    </source>
</evidence>
<protein>
    <submittedName>
        <fullName evidence="1">HNH endonuclease domain protein</fullName>
    </submittedName>
</protein>
<dbReference type="Proteomes" id="UP000223391">
    <property type="component" value="Segment"/>
</dbReference>
<keyword evidence="1" id="KW-0540">Nuclease</keyword>
<name>A0A0U4B6E0_9CAUD</name>
<organism evidence="1 2">
    <name type="scientific">Arthrobacter phage Salgado</name>
    <dbReference type="NCBI Taxonomy" id="1772314"/>
    <lineage>
        <taxon>Viruses</taxon>
        <taxon>Duplodnaviria</taxon>
        <taxon>Heunggongvirae</taxon>
        <taxon>Uroviricota</taxon>
        <taxon>Caudoviricetes</taxon>
        <taxon>Laroyevirus</taxon>
        <taxon>Laroyevirus salgado</taxon>
    </lineage>
</organism>
<keyword evidence="1" id="KW-0255">Endonuclease</keyword>